<dbReference type="PROSITE" id="PS50025">
    <property type="entry name" value="LAM_G_DOMAIN"/>
    <property type="match status" value="1"/>
</dbReference>
<name>A0A814E3F6_9BILA</name>
<organism evidence="5 7">
    <name type="scientific">Didymodactylos carnosus</name>
    <dbReference type="NCBI Taxonomy" id="1234261"/>
    <lineage>
        <taxon>Eukaryota</taxon>
        <taxon>Metazoa</taxon>
        <taxon>Spiralia</taxon>
        <taxon>Gnathifera</taxon>
        <taxon>Rotifera</taxon>
        <taxon>Eurotatoria</taxon>
        <taxon>Bdelloidea</taxon>
        <taxon>Philodinida</taxon>
        <taxon>Philodinidae</taxon>
        <taxon>Didymodactylos</taxon>
    </lineage>
</organism>
<keyword evidence="7" id="KW-1185">Reference proteome</keyword>
<keyword evidence="3" id="KW-0472">Membrane</keyword>
<evidence type="ECO:0000256" key="3">
    <source>
        <dbReference type="SAM" id="Phobius"/>
    </source>
</evidence>
<evidence type="ECO:0000313" key="7">
    <source>
        <dbReference type="Proteomes" id="UP000663829"/>
    </source>
</evidence>
<dbReference type="InterPro" id="IPR013320">
    <property type="entry name" value="ConA-like_dom_sf"/>
</dbReference>
<reference evidence="5" key="1">
    <citation type="submission" date="2021-02" db="EMBL/GenBank/DDBJ databases">
        <authorList>
            <person name="Nowell W R."/>
        </authorList>
    </citation>
    <scope>NUCLEOTIDE SEQUENCE</scope>
</reference>
<evidence type="ECO:0000256" key="1">
    <source>
        <dbReference type="PROSITE-ProRule" id="PRU00122"/>
    </source>
</evidence>
<dbReference type="InterPro" id="IPR001791">
    <property type="entry name" value="Laminin_G"/>
</dbReference>
<dbReference type="Gene3D" id="2.60.120.200">
    <property type="match status" value="1"/>
</dbReference>
<feature type="compositionally biased region" description="Basic residues" evidence="2">
    <location>
        <begin position="339"/>
        <end position="355"/>
    </location>
</feature>
<dbReference type="EMBL" id="CAJOBC010002574">
    <property type="protein sequence ID" value="CAF3740088.1"/>
    <property type="molecule type" value="Genomic_DNA"/>
</dbReference>
<dbReference type="Pfam" id="PF02210">
    <property type="entry name" value="Laminin_G_2"/>
    <property type="match status" value="1"/>
</dbReference>
<evidence type="ECO:0000256" key="2">
    <source>
        <dbReference type="SAM" id="MobiDB-lite"/>
    </source>
</evidence>
<accession>A0A814E3F6</accession>
<protein>
    <recommendedName>
        <fullName evidence="4">Laminin G domain-containing protein</fullName>
    </recommendedName>
</protein>
<feature type="domain" description="Laminin G" evidence="4">
    <location>
        <begin position="1"/>
        <end position="169"/>
    </location>
</feature>
<dbReference type="Proteomes" id="UP000681722">
    <property type="component" value="Unassembled WGS sequence"/>
</dbReference>
<dbReference type="SUPFAM" id="SSF49899">
    <property type="entry name" value="Concanavalin A-like lectins/glucanases"/>
    <property type="match status" value="1"/>
</dbReference>
<comment type="caution">
    <text evidence="5">The sequence shown here is derived from an EMBL/GenBank/DDBJ whole genome shotgun (WGS) entry which is preliminary data.</text>
</comment>
<feature type="transmembrane region" description="Helical" evidence="3">
    <location>
        <begin position="273"/>
        <end position="297"/>
    </location>
</feature>
<evidence type="ECO:0000313" key="6">
    <source>
        <dbReference type="EMBL" id="CAF3740088.1"/>
    </source>
</evidence>
<feature type="region of interest" description="Disordered" evidence="2">
    <location>
        <begin position="326"/>
        <end position="366"/>
    </location>
</feature>
<evidence type="ECO:0000313" key="5">
    <source>
        <dbReference type="EMBL" id="CAF0966589.1"/>
    </source>
</evidence>
<proteinExistence type="predicted"/>
<dbReference type="Proteomes" id="UP000663829">
    <property type="component" value="Unassembled WGS sequence"/>
</dbReference>
<dbReference type="AlphaFoldDB" id="A0A814E3F6"/>
<keyword evidence="3" id="KW-1133">Transmembrane helix</keyword>
<dbReference type="EMBL" id="CAJNOQ010002574">
    <property type="protein sequence ID" value="CAF0966589.1"/>
    <property type="molecule type" value="Genomic_DNA"/>
</dbReference>
<keyword evidence="3" id="KW-0812">Transmembrane</keyword>
<sequence length="366" mass="42531">MFTSILTNVMSGCIVRTSNNIDIYINYLQIDIYQGRLKVLLIFNNQGEREQLINDQEINDGKYHLVLYERNYSSISLKIDKKIIKKQLSNKITNFNIRKSLIYLGYNTILKQGFQGFLYGFTYNIYNLFDLISPTFQHINYTFSSMYNGSSLLVNPPEIDKLDYTLVTCEYSYNDDFCDESLETDLFLPNITLKSLLDYYQTTTTTTTMTYSINIGNKTLSSHFSTTRTTIQSINFSNSLNNQNISSFSDNITNIPPQFVSSRKSKIRIKSKFNIWLIIGPVSALLVCLILFLIGYIKYRRKDAGTYQVEEAQRFRPLIIELQNDQNSSTNDISPSSRIHNKKTSKQKKQKKKKQNGINEDKEWYI</sequence>
<evidence type="ECO:0000259" key="4">
    <source>
        <dbReference type="PROSITE" id="PS50025"/>
    </source>
</evidence>
<comment type="caution">
    <text evidence="1">Lacks conserved residue(s) required for the propagation of feature annotation.</text>
</comment>
<feature type="compositionally biased region" description="Polar residues" evidence="2">
    <location>
        <begin position="326"/>
        <end position="338"/>
    </location>
</feature>
<gene>
    <name evidence="5" type="ORF">GPM918_LOCUS12011</name>
    <name evidence="6" type="ORF">SRO942_LOCUS12012</name>
</gene>